<reference evidence="1" key="1">
    <citation type="submission" date="2021-01" db="EMBL/GenBank/DDBJ databases">
        <authorList>
            <consortium name="Genoscope - CEA"/>
            <person name="William W."/>
        </authorList>
    </citation>
    <scope>NUCLEOTIDE SEQUENCE</scope>
</reference>
<gene>
    <name evidence="1" type="ORF">PPRIM_AZ9-3.1.T0540034</name>
</gene>
<keyword evidence="2" id="KW-1185">Reference proteome</keyword>
<dbReference type="Proteomes" id="UP000688137">
    <property type="component" value="Unassembled WGS sequence"/>
</dbReference>
<protein>
    <submittedName>
        <fullName evidence="1">Uncharacterized protein</fullName>
    </submittedName>
</protein>
<dbReference type="AlphaFoldDB" id="A0A8S1MAH7"/>
<dbReference type="EMBL" id="CAJJDM010000054">
    <property type="protein sequence ID" value="CAD8075101.1"/>
    <property type="molecule type" value="Genomic_DNA"/>
</dbReference>
<sequence length="36" mass="4503">MQVKYNYVQWELFQFQIYKIDCSVQLIQILSIMIIY</sequence>
<accession>A0A8S1MAH7</accession>
<proteinExistence type="predicted"/>
<evidence type="ECO:0000313" key="2">
    <source>
        <dbReference type="Proteomes" id="UP000688137"/>
    </source>
</evidence>
<comment type="caution">
    <text evidence="1">The sequence shown here is derived from an EMBL/GenBank/DDBJ whole genome shotgun (WGS) entry which is preliminary data.</text>
</comment>
<name>A0A8S1MAH7_PARPR</name>
<evidence type="ECO:0000313" key="1">
    <source>
        <dbReference type="EMBL" id="CAD8075101.1"/>
    </source>
</evidence>
<organism evidence="1 2">
    <name type="scientific">Paramecium primaurelia</name>
    <dbReference type="NCBI Taxonomy" id="5886"/>
    <lineage>
        <taxon>Eukaryota</taxon>
        <taxon>Sar</taxon>
        <taxon>Alveolata</taxon>
        <taxon>Ciliophora</taxon>
        <taxon>Intramacronucleata</taxon>
        <taxon>Oligohymenophorea</taxon>
        <taxon>Peniculida</taxon>
        <taxon>Parameciidae</taxon>
        <taxon>Paramecium</taxon>
    </lineage>
</organism>